<accession>A0A7Z7N3Z7</accession>
<dbReference type="InterPro" id="IPR021945">
    <property type="entry name" value="DUF3562"/>
</dbReference>
<reference evidence="1 2" key="1">
    <citation type="submission" date="2017-09" db="EMBL/GenBank/DDBJ databases">
        <authorList>
            <person name="Varghese N."/>
            <person name="Submissions S."/>
        </authorList>
    </citation>
    <scope>NUCLEOTIDE SEQUENCE [LARGE SCALE GENOMIC DNA]</scope>
    <source>
        <strain evidence="1 2">OK806</strain>
    </source>
</reference>
<name>A0A7Z7N3Z7_9BURK</name>
<comment type="caution">
    <text evidence="1">The sequence shown here is derived from an EMBL/GenBank/DDBJ whole genome shotgun (WGS) entry which is preliminary data.</text>
</comment>
<proteinExistence type="predicted"/>
<dbReference type="RefSeq" id="WP_097190131.1">
    <property type="nucleotide sequence ID" value="NZ_OCSU01000002.1"/>
</dbReference>
<dbReference type="AlphaFoldDB" id="A0A7Z7N3Z7"/>
<evidence type="ECO:0008006" key="3">
    <source>
        <dbReference type="Google" id="ProtNLM"/>
    </source>
</evidence>
<dbReference type="EMBL" id="OCSU01000002">
    <property type="protein sequence ID" value="SOE80653.1"/>
    <property type="molecule type" value="Genomic_DNA"/>
</dbReference>
<evidence type="ECO:0000313" key="1">
    <source>
        <dbReference type="EMBL" id="SOE80653.1"/>
    </source>
</evidence>
<gene>
    <name evidence="1" type="ORF">SAMN05446927_3894</name>
</gene>
<dbReference type="Pfam" id="PF12085">
    <property type="entry name" value="DUF3562"/>
    <property type="match status" value="1"/>
</dbReference>
<evidence type="ECO:0000313" key="2">
    <source>
        <dbReference type="Proteomes" id="UP000219522"/>
    </source>
</evidence>
<protein>
    <recommendedName>
        <fullName evidence="3">DUF3562 domain-containing protein</fullName>
    </recommendedName>
</protein>
<sequence>MTQSNFDETVRSIAADTHTLPEAVTKMYTDTIEEFSQDARVLDYVTLLAAKRVRANLESAPAAVTL</sequence>
<keyword evidence="2" id="KW-1185">Reference proteome</keyword>
<organism evidence="1 2">
    <name type="scientific">Caballeronia arationis</name>
    <dbReference type="NCBI Taxonomy" id="1777142"/>
    <lineage>
        <taxon>Bacteria</taxon>
        <taxon>Pseudomonadati</taxon>
        <taxon>Pseudomonadota</taxon>
        <taxon>Betaproteobacteria</taxon>
        <taxon>Burkholderiales</taxon>
        <taxon>Burkholderiaceae</taxon>
        <taxon>Caballeronia</taxon>
    </lineage>
</organism>
<dbReference type="Proteomes" id="UP000219522">
    <property type="component" value="Unassembled WGS sequence"/>
</dbReference>